<dbReference type="InterPro" id="IPR019465">
    <property type="entry name" value="Cog5"/>
</dbReference>
<proteinExistence type="predicted"/>
<gene>
    <name evidence="7" type="ORF">ZYGR_0N00850</name>
</gene>
<feature type="domain" description="Conserved oligomeric Golgi complex subunit 5 helical" evidence="6">
    <location>
        <begin position="176"/>
        <end position="356"/>
    </location>
</feature>
<evidence type="ECO:0000256" key="4">
    <source>
        <dbReference type="ARBA" id="ARBA00023136"/>
    </source>
</evidence>
<evidence type="ECO:0000259" key="5">
    <source>
        <dbReference type="Pfam" id="PF10392"/>
    </source>
</evidence>
<comment type="subcellular location">
    <subcellularLocation>
        <location evidence="1">Golgi apparatus membrane</location>
        <topology evidence="1">Peripheral membrane protein</topology>
    </subcellularLocation>
</comment>
<organism evidence="7 8">
    <name type="scientific">Zygosaccharomyces rouxii</name>
    <dbReference type="NCBI Taxonomy" id="4956"/>
    <lineage>
        <taxon>Eukaryota</taxon>
        <taxon>Fungi</taxon>
        <taxon>Dikarya</taxon>
        <taxon>Ascomycota</taxon>
        <taxon>Saccharomycotina</taxon>
        <taxon>Saccharomycetes</taxon>
        <taxon>Saccharomycetales</taxon>
        <taxon>Saccharomycetaceae</taxon>
        <taxon>Zygosaccharomyces</taxon>
    </lineage>
</organism>
<protein>
    <recommendedName>
        <fullName evidence="2">Conserved oligomeric Golgi complex subunit 5</fullName>
    </recommendedName>
</protein>
<keyword evidence="4" id="KW-0472">Membrane</keyword>
<keyword evidence="3" id="KW-0333">Golgi apparatus</keyword>
<dbReference type="GO" id="GO:0017119">
    <property type="term" value="C:Golgi transport complex"/>
    <property type="evidence" value="ECO:0007669"/>
    <property type="project" value="EnsemblFungi"/>
</dbReference>
<name>A0A1Q2ZZ04_ZYGRO</name>
<dbReference type="OMA" id="YFWRTLA"/>
<dbReference type="Proteomes" id="UP000187013">
    <property type="component" value="Unassembled WGS sequence"/>
</dbReference>
<reference evidence="7 8" key="1">
    <citation type="submission" date="2016-08" db="EMBL/GenBank/DDBJ databases">
        <title>Draft genome sequence of allopolyploid Zygosaccharomyces rouxii.</title>
        <authorList>
            <person name="Watanabe J."/>
            <person name="Uehara K."/>
            <person name="Mogi Y."/>
            <person name="Tsukioka Y."/>
        </authorList>
    </citation>
    <scope>NUCLEOTIDE SEQUENCE [LARGE SCALE GENOMIC DNA]</scope>
    <source>
        <strain evidence="7 8">NBRC 110957</strain>
    </source>
</reference>
<evidence type="ECO:0000259" key="6">
    <source>
        <dbReference type="Pfam" id="PF20649"/>
    </source>
</evidence>
<accession>A0A1Q2ZZ04</accession>
<dbReference type="EMBL" id="BDGX01000014">
    <property type="protein sequence ID" value="GAV48681.1"/>
    <property type="molecule type" value="Genomic_DNA"/>
</dbReference>
<dbReference type="GO" id="GO:0000139">
    <property type="term" value="C:Golgi membrane"/>
    <property type="evidence" value="ECO:0007669"/>
    <property type="project" value="UniProtKB-SubCell"/>
</dbReference>
<dbReference type="Pfam" id="PF10392">
    <property type="entry name" value="COG5_N"/>
    <property type="match status" value="1"/>
</dbReference>
<dbReference type="eggNOG" id="ENOG502QQP3">
    <property type="taxonomic scope" value="Eukaryota"/>
</dbReference>
<comment type="caution">
    <text evidence="7">The sequence shown here is derived from an EMBL/GenBank/DDBJ whole genome shotgun (WGS) entry which is preliminary data.</text>
</comment>
<dbReference type="OrthoDB" id="18786at2759"/>
<dbReference type="GO" id="GO:0006891">
    <property type="term" value="P:intra-Golgi vesicle-mediated transport"/>
    <property type="evidence" value="ECO:0007669"/>
    <property type="project" value="EnsemblFungi"/>
</dbReference>
<evidence type="ECO:0000313" key="8">
    <source>
        <dbReference type="Proteomes" id="UP000187013"/>
    </source>
</evidence>
<dbReference type="GO" id="GO:0042802">
    <property type="term" value="F:identical protein binding"/>
    <property type="evidence" value="ECO:0007669"/>
    <property type="project" value="EnsemblFungi"/>
</dbReference>
<dbReference type="GO" id="GO:0032258">
    <property type="term" value="P:cytoplasm to vacuole targeting by the Cvt pathway"/>
    <property type="evidence" value="ECO:0007669"/>
    <property type="project" value="EnsemblFungi"/>
</dbReference>
<dbReference type="Pfam" id="PF20649">
    <property type="entry name" value="COG5_C"/>
    <property type="match status" value="1"/>
</dbReference>
<feature type="domain" description="Conserved oligomeric Golgi complex subunit 5 N-terminal" evidence="5">
    <location>
        <begin position="9"/>
        <end position="139"/>
    </location>
</feature>
<evidence type="ECO:0000256" key="3">
    <source>
        <dbReference type="ARBA" id="ARBA00023034"/>
    </source>
</evidence>
<evidence type="ECO:0000256" key="1">
    <source>
        <dbReference type="ARBA" id="ARBA00004395"/>
    </source>
</evidence>
<dbReference type="AlphaFoldDB" id="A0A1Q2ZZ04"/>
<dbReference type="PANTHER" id="PTHR13228">
    <property type="entry name" value="CONSERVED OLIGOMERIC GOLGI COMPLEX COMPONENT 5"/>
    <property type="match status" value="1"/>
</dbReference>
<dbReference type="InterPro" id="IPR049176">
    <property type="entry name" value="COG5_N"/>
</dbReference>
<dbReference type="PANTHER" id="PTHR13228:SF3">
    <property type="entry name" value="CONSERVED OLIGOMERIC GOLGI COMPLEX SUBUNIT 5"/>
    <property type="match status" value="1"/>
</dbReference>
<evidence type="ECO:0000256" key="2">
    <source>
        <dbReference type="ARBA" id="ARBA00020974"/>
    </source>
</evidence>
<sequence>MSEDLEDFEVFLENEFNAQRFGNDLIKATNTDDSTAELDIDTPIKKINYDIGEIDTRIEKLINDNPLQILDQISRTKASRTTVRDGLKPSLDYLDMSYKRLQEVLEPYEKAQKLQNVLSKVHQTSILLRDALIYIHLVNSIKVINESNQQLNSQMALELASLHSQLESGINQSANLKSLRLIKKFDIDVVGPSSKELLNYLSTELNRVCSDTNNLNANRENVVVLLKALHSFSLQEFANTVHRIVLSHVQASVQALIKTINFVKNFPPAMEIAVKRGYTISFVQSLLRDIKSDNTNFLNEYTSQMKPKPLTPREFYWKQVATSFKKDLDISYKRGGPVGKALQRSREFIEQTIRKTMVNSTDNADYEADMQTMLNSVSVLSTEMH</sequence>
<dbReference type="InterPro" id="IPR048485">
    <property type="entry name" value="COG5_helical"/>
</dbReference>
<evidence type="ECO:0000313" key="7">
    <source>
        <dbReference type="EMBL" id="GAV48681.1"/>
    </source>
</evidence>